<protein>
    <submittedName>
        <fullName evidence="3">ADP-heptose:LPS heptosyltransferase</fullName>
    </submittedName>
</protein>
<dbReference type="PANTHER" id="PTHR30160:SF7">
    <property type="entry name" value="ADP-HEPTOSE--LPS HEPTOSYLTRANSFERASE 2"/>
    <property type="match status" value="1"/>
</dbReference>
<sequence length="329" mass="34596">MTASILVYVGTDAVGDGLIKLPFVRALRAAYPDARITWVAGKGGSVYAGILAPLVTGLIDEVIDHAGIGSRPVELLSRPLGGRGFDLILDTQRRGLTTLILKRIRHRRFISAAAGYCFSDVRPAETAKPLSMAAQLARLVELASGRPPGKTAPLPIDPAIEAEADRLLPPGPRYVGFAPGAGGRHKCWPLDRYLAVAAEMANEGMVPVILLGPAESDDWAGSIRAALPAARLPLQETDRPTPMLTIALGRRLAAAVANDSGTGHMLAAADIPLLSLFGPTPADKFAPVTAKPFVLQAQDFGAAAMEAIPVVAVTQALRRALVDNTQVCF</sequence>
<dbReference type="CDD" id="cd03789">
    <property type="entry name" value="GT9_LPS_heptosyltransferase"/>
    <property type="match status" value="1"/>
</dbReference>
<dbReference type="STRING" id="1150626.PHAMO_270173"/>
<reference evidence="3 4" key="1">
    <citation type="journal article" date="2012" name="J. Bacteriol.">
        <title>Draft Genome Sequence of the Purple Photosynthetic Bacterium Phaeospirillum molischianum DSM120, a Particularly Versatile Bacterium.</title>
        <authorList>
            <person name="Duquesne K."/>
            <person name="Prima V."/>
            <person name="Ji B."/>
            <person name="Rouy Z."/>
            <person name="Medigue C."/>
            <person name="Talla E."/>
            <person name="Sturgis J.N."/>
        </authorList>
    </citation>
    <scope>NUCLEOTIDE SEQUENCE [LARGE SCALE GENOMIC DNA]</scope>
    <source>
        <strain evidence="4">DSM120</strain>
    </source>
</reference>
<evidence type="ECO:0000256" key="1">
    <source>
        <dbReference type="ARBA" id="ARBA00022676"/>
    </source>
</evidence>
<dbReference type="RefSeq" id="WP_002728340.1">
    <property type="nucleotide sequence ID" value="NZ_CAHP01000020.1"/>
</dbReference>
<evidence type="ECO:0000256" key="2">
    <source>
        <dbReference type="ARBA" id="ARBA00022679"/>
    </source>
</evidence>
<keyword evidence="2 3" id="KW-0808">Transferase</keyword>
<evidence type="ECO:0000313" key="3">
    <source>
        <dbReference type="EMBL" id="CCG41332.1"/>
    </source>
</evidence>
<dbReference type="PANTHER" id="PTHR30160">
    <property type="entry name" value="TETRAACYLDISACCHARIDE 4'-KINASE-RELATED"/>
    <property type="match status" value="1"/>
</dbReference>
<keyword evidence="4" id="KW-1185">Reference proteome</keyword>
<dbReference type="OrthoDB" id="7158927at2"/>
<comment type="caution">
    <text evidence="3">The sequence shown here is derived from an EMBL/GenBank/DDBJ whole genome shotgun (WGS) entry which is preliminary data.</text>
</comment>
<keyword evidence="1" id="KW-0328">Glycosyltransferase</keyword>
<evidence type="ECO:0000313" key="4">
    <source>
        <dbReference type="Proteomes" id="UP000004169"/>
    </source>
</evidence>
<organism evidence="3 4">
    <name type="scientific">Magnetospirillum molischianum DSM 120</name>
    <dbReference type="NCBI Taxonomy" id="1150626"/>
    <lineage>
        <taxon>Bacteria</taxon>
        <taxon>Pseudomonadati</taxon>
        <taxon>Pseudomonadota</taxon>
        <taxon>Alphaproteobacteria</taxon>
        <taxon>Rhodospirillales</taxon>
        <taxon>Rhodospirillaceae</taxon>
        <taxon>Magnetospirillum</taxon>
    </lineage>
</organism>
<name>H8FSJ4_MAGML</name>
<dbReference type="AlphaFoldDB" id="H8FSJ4"/>
<dbReference type="GO" id="GO:0008713">
    <property type="term" value="F:ADP-heptose-lipopolysaccharide heptosyltransferase activity"/>
    <property type="evidence" value="ECO:0007669"/>
    <property type="project" value="TreeGrafter"/>
</dbReference>
<dbReference type="InterPro" id="IPR051199">
    <property type="entry name" value="LPS_LOS_Heptosyltrfase"/>
</dbReference>
<proteinExistence type="predicted"/>
<dbReference type="InterPro" id="IPR002201">
    <property type="entry name" value="Glyco_trans_9"/>
</dbReference>
<dbReference type="GO" id="GO:0005829">
    <property type="term" value="C:cytosol"/>
    <property type="evidence" value="ECO:0007669"/>
    <property type="project" value="TreeGrafter"/>
</dbReference>
<dbReference type="EMBL" id="CAHP01000020">
    <property type="protein sequence ID" value="CCG41332.1"/>
    <property type="molecule type" value="Genomic_DNA"/>
</dbReference>
<dbReference type="eggNOG" id="COG0859">
    <property type="taxonomic scope" value="Bacteria"/>
</dbReference>
<dbReference type="Pfam" id="PF01075">
    <property type="entry name" value="Glyco_transf_9"/>
    <property type="match status" value="1"/>
</dbReference>
<dbReference type="Gene3D" id="3.40.50.2000">
    <property type="entry name" value="Glycogen Phosphorylase B"/>
    <property type="match status" value="2"/>
</dbReference>
<accession>H8FSJ4</accession>
<dbReference type="SUPFAM" id="SSF53756">
    <property type="entry name" value="UDP-Glycosyltransferase/glycogen phosphorylase"/>
    <property type="match status" value="1"/>
</dbReference>
<gene>
    <name evidence="3" type="ORF">PHAMO_270173</name>
</gene>
<dbReference type="Proteomes" id="UP000004169">
    <property type="component" value="Unassembled WGS sequence"/>
</dbReference>
<dbReference type="GO" id="GO:0009244">
    <property type="term" value="P:lipopolysaccharide core region biosynthetic process"/>
    <property type="evidence" value="ECO:0007669"/>
    <property type="project" value="TreeGrafter"/>
</dbReference>